<comment type="similarity">
    <text evidence="1">Belongs to the NmrA-type oxidoreductase family.</text>
</comment>
<evidence type="ECO:0000259" key="3">
    <source>
        <dbReference type="Pfam" id="PF05368"/>
    </source>
</evidence>
<dbReference type="SUPFAM" id="SSF51735">
    <property type="entry name" value="NAD(P)-binding Rossmann-fold domains"/>
    <property type="match status" value="1"/>
</dbReference>
<evidence type="ECO:0000256" key="1">
    <source>
        <dbReference type="ARBA" id="ARBA00006328"/>
    </source>
</evidence>
<dbReference type="Gene3D" id="3.40.50.720">
    <property type="entry name" value="NAD(P)-binding Rossmann-like Domain"/>
    <property type="match status" value="1"/>
</dbReference>
<gene>
    <name evidence="4" type="ORF">D0Z07_6086</name>
</gene>
<proteinExistence type="inferred from homology"/>
<dbReference type="InterPro" id="IPR051164">
    <property type="entry name" value="NmrA-like_oxidored"/>
</dbReference>
<dbReference type="Gene3D" id="3.90.25.10">
    <property type="entry name" value="UDP-galactose 4-epimerase, domain 1"/>
    <property type="match status" value="1"/>
</dbReference>
<dbReference type="PANTHER" id="PTHR42748">
    <property type="entry name" value="NITROGEN METABOLITE REPRESSION PROTEIN NMRA FAMILY MEMBER"/>
    <property type="match status" value="1"/>
</dbReference>
<accession>A0A9P7AV47</accession>
<evidence type="ECO:0000313" key="5">
    <source>
        <dbReference type="Proteomes" id="UP000785200"/>
    </source>
</evidence>
<reference evidence="4" key="1">
    <citation type="submission" date="2019-07" db="EMBL/GenBank/DDBJ databases">
        <title>Hyphodiscus hymeniophilus genome sequencing and assembly.</title>
        <authorList>
            <person name="Kramer G."/>
            <person name="Nodwell J."/>
        </authorList>
    </citation>
    <scope>NUCLEOTIDE SEQUENCE</scope>
    <source>
        <strain evidence="4">ATCC 34498</strain>
    </source>
</reference>
<dbReference type="EMBL" id="VNKQ01000014">
    <property type="protein sequence ID" value="KAG0646996.1"/>
    <property type="molecule type" value="Genomic_DNA"/>
</dbReference>
<dbReference type="Proteomes" id="UP000785200">
    <property type="component" value="Unassembled WGS sequence"/>
</dbReference>
<dbReference type="InterPro" id="IPR008030">
    <property type="entry name" value="NmrA-like"/>
</dbReference>
<feature type="domain" description="NmrA-like" evidence="3">
    <location>
        <begin position="5"/>
        <end position="276"/>
    </location>
</feature>
<dbReference type="OrthoDB" id="9997102at2759"/>
<dbReference type="Pfam" id="PF05368">
    <property type="entry name" value="NmrA"/>
    <property type="match status" value="1"/>
</dbReference>
<dbReference type="AlphaFoldDB" id="A0A9P7AV47"/>
<keyword evidence="5" id="KW-1185">Reference proteome</keyword>
<name>A0A9P7AV47_9HELO</name>
<protein>
    <recommendedName>
        <fullName evidence="3">NmrA-like domain-containing protein</fullName>
    </recommendedName>
</protein>
<dbReference type="InterPro" id="IPR036291">
    <property type="entry name" value="NAD(P)-bd_dom_sf"/>
</dbReference>
<dbReference type="GO" id="GO:0005634">
    <property type="term" value="C:nucleus"/>
    <property type="evidence" value="ECO:0007669"/>
    <property type="project" value="TreeGrafter"/>
</dbReference>
<comment type="caution">
    <text evidence="4">The sequence shown here is derived from an EMBL/GenBank/DDBJ whole genome shotgun (WGS) entry which is preliminary data.</text>
</comment>
<dbReference type="CDD" id="cd05251">
    <property type="entry name" value="NmrA_like_SDR_a"/>
    <property type="match status" value="1"/>
</dbReference>
<keyword evidence="2" id="KW-0521">NADP</keyword>
<evidence type="ECO:0000313" key="4">
    <source>
        <dbReference type="EMBL" id="KAG0646996.1"/>
    </source>
</evidence>
<organism evidence="4 5">
    <name type="scientific">Hyphodiscus hymeniophilus</name>
    <dbReference type="NCBI Taxonomy" id="353542"/>
    <lineage>
        <taxon>Eukaryota</taxon>
        <taxon>Fungi</taxon>
        <taxon>Dikarya</taxon>
        <taxon>Ascomycota</taxon>
        <taxon>Pezizomycotina</taxon>
        <taxon>Leotiomycetes</taxon>
        <taxon>Helotiales</taxon>
        <taxon>Hyphodiscaceae</taxon>
        <taxon>Hyphodiscus</taxon>
    </lineage>
</organism>
<dbReference type="PANTHER" id="PTHR42748:SF25">
    <property type="entry name" value="NMRA FAMILY PROTEIN"/>
    <property type="match status" value="1"/>
</dbReference>
<sequence length="299" mass="33022">MALRKLLIIGATGKQGGAVIDALIASSAPFEILALTRNTSSPSAQKLACRPNVKVIQGDSLDPAPIFEAHKPIHGVFLVTSFEPGKENAEEAQARPVIDQAVANKVEHLVFTSVDRGGPGVSENDPTNIVHFATKHRIEEYLKDKTADSKTQWTILRPVAFMDNLVPGFQGKFFPVMWGSKLRDDQTLQLISVHDIGVFASKAFQNPQEYKGRAISLAGDDLTLAQAKKVFKEAIGYNMPSTFQFMGSLLMYMVKDLGVMFQWFADVGYGADVKSLRTEEPKLQDFGTWLKETSDFRKQ</sequence>
<evidence type="ECO:0000256" key="2">
    <source>
        <dbReference type="ARBA" id="ARBA00022857"/>
    </source>
</evidence>